<feature type="region of interest" description="Disordered" evidence="7">
    <location>
        <begin position="400"/>
        <end position="429"/>
    </location>
</feature>
<evidence type="ECO:0000256" key="3">
    <source>
        <dbReference type="ARBA" id="ARBA00022723"/>
    </source>
</evidence>
<dbReference type="CDD" id="cd15571">
    <property type="entry name" value="ePHD"/>
    <property type="match status" value="1"/>
</dbReference>
<dbReference type="Pfam" id="PF02375">
    <property type="entry name" value="JmjN"/>
    <property type="match status" value="1"/>
</dbReference>
<evidence type="ECO:0000256" key="2">
    <source>
        <dbReference type="ARBA" id="ARBA00012900"/>
    </source>
</evidence>
<reference evidence="11 12" key="1">
    <citation type="submission" date="2017-12" db="EMBL/GenBank/DDBJ databases">
        <title>Genome Sequence of a Multidrug-Resistant Candida haemulonii Isolate from a Patient with Chronic Leg Ulcers in Israel.</title>
        <authorList>
            <person name="Chow N.A."/>
            <person name="Gade L."/>
            <person name="Batra D."/>
            <person name="Rowe L.A."/>
            <person name="Ben-Ami R."/>
            <person name="Loparev V.N."/>
            <person name="Litvintseva A.P."/>
        </authorList>
    </citation>
    <scope>NUCLEOTIDE SEQUENCE [LARGE SCALE GENOMIC DNA]</scope>
    <source>
        <strain evidence="11 12">B11899</strain>
    </source>
</reference>
<dbReference type="EMBL" id="PKFO01000010">
    <property type="protein sequence ID" value="PVH22797.1"/>
    <property type="molecule type" value="Genomic_DNA"/>
</dbReference>
<dbReference type="Pfam" id="PF02373">
    <property type="entry name" value="JmjC"/>
    <property type="match status" value="1"/>
</dbReference>
<dbReference type="RefSeq" id="XP_025343737.1">
    <property type="nucleotide sequence ID" value="XM_025486187.1"/>
</dbReference>
<gene>
    <name evidence="11" type="ORF">CXQ85_002519</name>
</gene>
<dbReference type="GO" id="GO:0140684">
    <property type="term" value="F:histone H3K9me2/H3K9me3 demethylase activity"/>
    <property type="evidence" value="ECO:0007669"/>
    <property type="project" value="UniProtKB-EC"/>
</dbReference>
<protein>
    <recommendedName>
        <fullName evidence="2">[histone H3]-trimethyl-L-lysine(9) demethylase</fullName>
        <ecNumber evidence="2">1.14.11.66</ecNumber>
    </recommendedName>
</protein>
<proteinExistence type="inferred from homology"/>
<dbReference type="PROSITE" id="PS51184">
    <property type="entry name" value="JMJC"/>
    <property type="match status" value="1"/>
</dbReference>
<accession>A0A2V1AXI5</accession>
<dbReference type="SUPFAM" id="SSF51197">
    <property type="entry name" value="Clavaminate synthase-like"/>
    <property type="match status" value="1"/>
</dbReference>
<evidence type="ECO:0000256" key="1">
    <source>
        <dbReference type="ARBA" id="ARBA00009711"/>
    </source>
</evidence>
<dbReference type="PROSITE" id="PS51183">
    <property type="entry name" value="JMJN"/>
    <property type="match status" value="1"/>
</dbReference>
<evidence type="ECO:0000259" key="9">
    <source>
        <dbReference type="PROSITE" id="PS51184"/>
    </source>
</evidence>
<keyword evidence="12" id="KW-1185">Reference proteome</keyword>
<dbReference type="Pfam" id="PF13832">
    <property type="entry name" value="zf-HC5HC2H_2"/>
    <property type="match status" value="1"/>
</dbReference>
<dbReference type="GO" id="GO:0051864">
    <property type="term" value="F:histone H3K36 demethylase activity"/>
    <property type="evidence" value="ECO:0007669"/>
    <property type="project" value="TreeGrafter"/>
</dbReference>
<evidence type="ECO:0000313" key="12">
    <source>
        <dbReference type="Proteomes" id="UP000244309"/>
    </source>
</evidence>
<comment type="similarity">
    <text evidence="1">Belongs to the JHDM3 histone demethylase family.</text>
</comment>
<keyword evidence="5" id="KW-0862">Zinc</keyword>
<feature type="compositionally biased region" description="Basic and acidic residues" evidence="7">
    <location>
        <begin position="139"/>
        <end position="152"/>
    </location>
</feature>
<dbReference type="GO" id="GO:0008270">
    <property type="term" value="F:zinc ion binding"/>
    <property type="evidence" value="ECO:0007669"/>
    <property type="project" value="UniProtKB-KW"/>
</dbReference>
<feature type="domain" description="PHD-type" evidence="10">
    <location>
        <begin position="433"/>
        <end position="570"/>
    </location>
</feature>
<feature type="compositionally biased region" description="Basic residues" evidence="7">
    <location>
        <begin position="116"/>
        <end position="131"/>
    </location>
</feature>
<evidence type="ECO:0000256" key="7">
    <source>
        <dbReference type="SAM" id="MobiDB-lite"/>
    </source>
</evidence>
<dbReference type="PANTHER" id="PTHR10694">
    <property type="entry name" value="LYSINE-SPECIFIC DEMETHYLASE"/>
    <property type="match status" value="1"/>
</dbReference>
<dbReference type="GO" id="GO:0010468">
    <property type="term" value="P:regulation of gene expression"/>
    <property type="evidence" value="ECO:0007669"/>
    <property type="project" value="TreeGrafter"/>
</dbReference>
<name>A0A2V1AXI5_9ASCO</name>
<dbReference type="Proteomes" id="UP000244309">
    <property type="component" value="Unassembled WGS sequence"/>
</dbReference>
<evidence type="ECO:0000259" key="10">
    <source>
        <dbReference type="PROSITE" id="PS51805"/>
    </source>
</evidence>
<evidence type="ECO:0000256" key="6">
    <source>
        <dbReference type="ARBA" id="ARBA00049349"/>
    </source>
</evidence>
<dbReference type="GO" id="GO:0000785">
    <property type="term" value="C:chromatin"/>
    <property type="evidence" value="ECO:0007669"/>
    <property type="project" value="TreeGrafter"/>
</dbReference>
<dbReference type="AlphaFoldDB" id="A0A2V1AXI5"/>
<keyword evidence="4" id="KW-0863">Zinc-finger</keyword>
<keyword evidence="3" id="KW-0479">Metal-binding</keyword>
<feature type="domain" description="JmjN" evidence="8">
    <location>
        <begin position="22"/>
        <end position="63"/>
    </location>
</feature>
<dbReference type="InterPro" id="IPR003347">
    <property type="entry name" value="JmjC_dom"/>
</dbReference>
<dbReference type="PROSITE" id="PS51805">
    <property type="entry name" value="EPHD"/>
    <property type="match status" value="1"/>
</dbReference>
<dbReference type="EC" id="1.14.11.66" evidence="2"/>
<dbReference type="GeneID" id="37007850"/>
<dbReference type="SMART" id="SM00545">
    <property type="entry name" value="JmjN"/>
    <property type="match status" value="1"/>
</dbReference>
<feature type="region of interest" description="Disordered" evidence="7">
    <location>
        <begin position="649"/>
        <end position="687"/>
    </location>
</feature>
<dbReference type="Gene3D" id="2.60.120.650">
    <property type="entry name" value="Cupin"/>
    <property type="match status" value="1"/>
</dbReference>
<evidence type="ECO:0000256" key="4">
    <source>
        <dbReference type="ARBA" id="ARBA00022771"/>
    </source>
</evidence>
<comment type="caution">
    <text evidence="11">The sequence shown here is derived from an EMBL/GenBank/DDBJ whole genome shotgun (WGS) entry which is preliminary data.</text>
</comment>
<organism evidence="11 12">
    <name type="scientific">Candidozyma haemuli</name>
    <dbReference type="NCBI Taxonomy" id="45357"/>
    <lineage>
        <taxon>Eukaryota</taxon>
        <taxon>Fungi</taxon>
        <taxon>Dikarya</taxon>
        <taxon>Ascomycota</taxon>
        <taxon>Saccharomycotina</taxon>
        <taxon>Pichiomycetes</taxon>
        <taxon>Metschnikowiaceae</taxon>
        <taxon>Candidozyma</taxon>
    </lineage>
</organism>
<feature type="compositionally biased region" description="Basic and acidic residues" evidence="7">
    <location>
        <begin position="401"/>
        <end position="416"/>
    </location>
</feature>
<dbReference type="InterPro" id="IPR013083">
    <property type="entry name" value="Znf_RING/FYVE/PHD"/>
</dbReference>
<comment type="catalytic activity">
    <reaction evidence="6">
        <text>N(6),N(6),N(6)-trimethyl-L-lysyl(9)-[histone H3] + 2 2-oxoglutarate + 2 O2 = N(6)-methyl-L-lysyl(9)-[histone H3] + 2 formaldehyde + 2 succinate + 2 CO2</text>
        <dbReference type="Rhea" id="RHEA:60200"/>
        <dbReference type="Rhea" id="RHEA-COMP:15538"/>
        <dbReference type="Rhea" id="RHEA-COMP:15542"/>
        <dbReference type="ChEBI" id="CHEBI:15379"/>
        <dbReference type="ChEBI" id="CHEBI:16526"/>
        <dbReference type="ChEBI" id="CHEBI:16810"/>
        <dbReference type="ChEBI" id="CHEBI:16842"/>
        <dbReference type="ChEBI" id="CHEBI:30031"/>
        <dbReference type="ChEBI" id="CHEBI:61929"/>
        <dbReference type="ChEBI" id="CHEBI:61961"/>
        <dbReference type="EC" id="1.14.11.66"/>
    </reaction>
</comment>
<dbReference type="VEuPathDB" id="FungiDB:CXQ85_002519"/>
<feature type="domain" description="JmjC" evidence="9">
    <location>
        <begin position="211"/>
        <end position="373"/>
    </location>
</feature>
<dbReference type="STRING" id="45357.A0A2V1AXI5"/>
<dbReference type="OrthoDB" id="9547406at2759"/>
<dbReference type="InterPro" id="IPR034732">
    <property type="entry name" value="EPHD"/>
</dbReference>
<evidence type="ECO:0000259" key="8">
    <source>
        <dbReference type="PROSITE" id="PS51183"/>
    </source>
</evidence>
<dbReference type="InterPro" id="IPR001965">
    <property type="entry name" value="Znf_PHD"/>
</dbReference>
<dbReference type="PANTHER" id="PTHR10694:SF7">
    <property type="entry name" value="[HISTONE H3]-TRIMETHYL-L-LYSINE(9) DEMETHYLASE"/>
    <property type="match status" value="1"/>
</dbReference>
<dbReference type="Gene3D" id="3.30.40.10">
    <property type="entry name" value="Zinc/RING finger domain, C3HC4 (zinc finger)"/>
    <property type="match status" value="1"/>
</dbReference>
<dbReference type="InterPro" id="IPR003349">
    <property type="entry name" value="JmjN"/>
</dbReference>
<sequence length="748" mass="85376">MESIYKADPNLVVEPAYYSNGVPVFEPTMDQFRDFYSYNKAINPYGMKSGIVKVVPPPEWTSSLKGTYNEENLSQVKIRNPIVQNINVTAGYSGVFSSQNVERQRSYNIFQWKELSKKHNHSPPARRKSRGRGSSSPAPDEKVETKEEDRARTSKGGSTREIADKLLDADFNIDASDFTPERCSELEAAYWKSVGYSEPMYGADMLGSLFLDRTTSWNVAHLPNVLDLMEEKIPGVNDAYLYAGLWKATFSWHLEDQDLYSINYLHFGAPKQWYSIPQEESGKFYDLMKEIFNEDYKNCHEFLRHKTFMASPQFLQKHGITCNSVVHHQGEFMITYPYGYHSGYNLGYNLAESVNFALDDWFPFAEKTQKCECISDSVGINYKQIYCKFKGIPYTSEQPEPVEKQEVVTREVEEHHTPKKPSPRKREKKVEPKSQCVLCPNTLPEDLLTYHEFELLGADNTGGADSKHAHRICAQQFKDQLNIHGKKVNGLSSISKAQRGLKCQVCHVPNSTSGGDLKGACFQCSHKKCTRAFHATCAISGGVVMDPALCKMHRQSSSPYYERGSSDLQKKMEQIKEDSIIQFTFTNQTRRRHSGDVYAGLVQRNNVKESTIEILVYPNLRDKVELQYDDILIGSSPKFDNQQLMAMRKKATTVRRRASEPANRKRKRSSDQEVTDESSAGPISPTEAELTLPLKFGKFQPALFNSQYETRSQQNPQMVFINQTSQRTHSPFPEPRGLRFVEETFNDH</sequence>
<dbReference type="SMART" id="SM00249">
    <property type="entry name" value="PHD"/>
    <property type="match status" value="1"/>
</dbReference>
<evidence type="ECO:0000256" key="5">
    <source>
        <dbReference type="ARBA" id="ARBA00022833"/>
    </source>
</evidence>
<feature type="compositionally biased region" description="Basic residues" evidence="7">
    <location>
        <begin position="417"/>
        <end position="427"/>
    </location>
</feature>
<dbReference type="GO" id="GO:0005634">
    <property type="term" value="C:nucleus"/>
    <property type="evidence" value="ECO:0007669"/>
    <property type="project" value="TreeGrafter"/>
</dbReference>
<evidence type="ECO:0000313" key="11">
    <source>
        <dbReference type="EMBL" id="PVH22797.1"/>
    </source>
</evidence>
<dbReference type="SMART" id="SM00558">
    <property type="entry name" value="JmjC"/>
    <property type="match status" value="1"/>
</dbReference>
<feature type="region of interest" description="Disordered" evidence="7">
    <location>
        <begin position="116"/>
        <end position="159"/>
    </location>
</feature>